<gene>
    <name evidence="1" type="ORF">EVAR_27391_1</name>
</gene>
<protein>
    <submittedName>
        <fullName evidence="1">Uncharacterized protein</fullName>
    </submittedName>
</protein>
<organism evidence="1 2">
    <name type="scientific">Eumeta variegata</name>
    <name type="common">Bagworm moth</name>
    <name type="synonym">Eumeta japonica</name>
    <dbReference type="NCBI Taxonomy" id="151549"/>
    <lineage>
        <taxon>Eukaryota</taxon>
        <taxon>Metazoa</taxon>
        <taxon>Ecdysozoa</taxon>
        <taxon>Arthropoda</taxon>
        <taxon>Hexapoda</taxon>
        <taxon>Insecta</taxon>
        <taxon>Pterygota</taxon>
        <taxon>Neoptera</taxon>
        <taxon>Endopterygota</taxon>
        <taxon>Lepidoptera</taxon>
        <taxon>Glossata</taxon>
        <taxon>Ditrysia</taxon>
        <taxon>Tineoidea</taxon>
        <taxon>Psychidae</taxon>
        <taxon>Oiketicinae</taxon>
        <taxon>Eumeta</taxon>
    </lineage>
</organism>
<accession>A0A4C1X107</accession>
<evidence type="ECO:0000313" key="1">
    <source>
        <dbReference type="EMBL" id="GBP57361.1"/>
    </source>
</evidence>
<keyword evidence="2" id="KW-1185">Reference proteome</keyword>
<proteinExistence type="predicted"/>
<dbReference type="Proteomes" id="UP000299102">
    <property type="component" value="Unassembled WGS sequence"/>
</dbReference>
<dbReference type="AlphaFoldDB" id="A0A4C1X107"/>
<name>A0A4C1X107_EUMVA</name>
<sequence>MCDFLVRASRLSPSNSGFHQESFSLRVSRWDSRVAHLSDALGVGLHNSIDLVARVHKFHYLESQSPFRQSSIHSCPELGPLSFWNVVDPCTRPRPGPSPHLHGKRDRVMVQGC</sequence>
<evidence type="ECO:0000313" key="2">
    <source>
        <dbReference type="Proteomes" id="UP000299102"/>
    </source>
</evidence>
<comment type="caution">
    <text evidence="1">The sequence shown here is derived from an EMBL/GenBank/DDBJ whole genome shotgun (WGS) entry which is preliminary data.</text>
</comment>
<reference evidence="1 2" key="1">
    <citation type="journal article" date="2019" name="Commun. Biol.">
        <title>The bagworm genome reveals a unique fibroin gene that provides high tensile strength.</title>
        <authorList>
            <person name="Kono N."/>
            <person name="Nakamura H."/>
            <person name="Ohtoshi R."/>
            <person name="Tomita M."/>
            <person name="Numata K."/>
            <person name="Arakawa K."/>
        </authorList>
    </citation>
    <scope>NUCLEOTIDE SEQUENCE [LARGE SCALE GENOMIC DNA]</scope>
</reference>
<dbReference type="EMBL" id="BGZK01000714">
    <property type="protein sequence ID" value="GBP57361.1"/>
    <property type="molecule type" value="Genomic_DNA"/>
</dbReference>